<evidence type="ECO:0000313" key="4">
    <source>
        <dbReference type="EMBL" id="KKM46898.1"/>
    </source>
</evidence>
<name>A0A0C5BAJ7_9MICO</name>
<organism evidence="4 6">
    <name type="scientific">Rathayibacter toxicus</name>
    <dbReference type="NCBI Taxonomy" id="145458"/>
    <lineage>
        <taxon>Bacteria</taxon>
        <taxon>Bacillati</taxon>
        <taxon>Actinomycetota</taxon>
        <taxon>Actinomycetes</taxon>
        <taxon>Micrococcales</taxon>
        <taxon>Microbacteriaceae</taxon>
        <taxon>Rathayibacter</taxon>
    </lineage>
</organism>
<dbReference type="KEGG" id="rtx:TI83_07940"/>
<comment type="caution">
    <text evidence="4">The sequence shown here is derived from an EMBL/GenBank/DDBJ whole genome shotgun (WGS) entry which is preliminary data.</text>
</comment>
<feature type="domain" description="Glycosyl transferase family 1" evidence="3">
    <location>
        <begin position="206"/>
        <end position="343"/>
    </location>
</feature>
<dbReference type="GeneID" id="93666765"/>
<dbReference type="RefSeq" id="WP_027691608.1">
    <property type="nucleotide sequence ID" value="NZ_CP010848.1"/>
</dbReference>
<evidence type="ECO:0000313" key="5">
    <source>
        <dbReference type="EMBL" id="PPI14457.1"/>
    </source>
</evidence>
<dbReference type="AlphaFoldDB" id="A0A0C5BAJ7"/>
<gene>
    <name evidence="5" type="ORF">C5C51_07760</name>
    <name evidence="4" type="ORF">VT73_01070</name>
</gene>
<dbReference type="Proteomes" id="UP000237966">
    <property type="component" value="Unassembled WGS sequence"/>
</dbReference>
<dbReference type="GO" id="GO:0016757">
    <property type="term" value="F:glycosyltransferase activity"/>
    <property type="evidence" value="ECO:0007669"/>
    <property type="project" value="InterPro"/>
</dbReference>
<dbReference type="PATRIC" id="fig|145458.7.peg.1813"/>
<reference evidence="5 7" key="2">
    <citation type="submission" date="2018-02" db="EMBL/GenBank/DDBJ databases">
        <title>Bacteriophage NCPPB3778 and a type I-E CRISPR drive the evolution of the US Biological Select Agent, Rathayibacter toxicus.</title>
        <authorList>
            <person name="Davis E.W.II."/>
            <person name="Tabima J.F."/>
            <person name="Weisberg A.J."/>
            <person name="Lopes L.D."/>
            <person name="Wiseman M.S."/>
            <person name="Wiseman M.S."/>
            <person name="Pupko T."/>
            <person name="Belcher M.S."/>
            <person name="Sechler A.J."/>
            <person name="Tancos M.A."/>
            <person name="Schroeder B.K."/>
            <person name="Murray T.D."/>
            <person name="Luster D.G."/>
            <person name="Schneider W.L."/>
            <person name="Rogers E."/>
            <person name="Andreote F.D."/>
            <person name="Grunwald N.J."/>
            <person name="Putnam M.L."/>
            <person name="Chang J.H."/>
        </authorList>
    </citation>
    <scope>NUCLEOTIDE SEQUENCE [LARGE SCALE GENOMIC DNA]</scope>
    <source>
        <strain evidence="5 7">FH99</strain>
    </source>
</reference>
<dbReference type="STRING" id="145458.APU90_09145"/>
<dbReference type="eggNOG" id="COG0438">
    <property type="taxonomic scope" value="Bacteria"/>
</dbReference>
<dbReference type="Proteomes" id="UP000052979">
    <property type="component" value="Unassembled WGS sequence"/>
</dbReference>
<evidence type="ECO:0000256" key="2">
    <source>
        <dbReference type="ARBA" id="ARBA00022679"/>
    </source>
</evidence>
<protein>
    <recommendedName>
        <fullName evidence="1">D-inositol 3-phosphate glycosyltransferase</fullName>
    </recommendedName>
</protein>
<keyword evidence="2 4" id="KW-0808">Transferase</keyword>
<dbReference type="SUPFAM" id="SSF53756">
    <property type="entry name" value="UDP-Glycosyltransferase/glycogen phosphorylase"/>
    <property type="match status" value="1"/>
</dbReference>
<keyword evidence="6" id="KW-1185">Reference proteome</keyword>
<dbReference type="InterPro" id="IPR050194">
    <property type="entry name" value="Glycosyltransferase_grp1"/>
</dbReference>
<dbReference type="PANTHER" id="PTHR45947:SF3">
    <property type="entry name" value="SULFOQUINOVOSYL TRANSFERASE SQD2"/>
    <property type="match status" value="1"/>
</dbReference>
<sequence length="367" mass="41048">MSGVIVHEWIEPIGGAEKVLDSMAATFQDAEIICLWNDAPDRYPDHLVRESWLARTPLREHKALALPAMLAAWRTLPYRGYDWALVSSHAFAHHVRFRKQPDDFRKYVFAHTPARYIWAPELDTRGSRASARATAPFFQSIDRRRAQEAFSIAAVSSYVQKRIDHAWNRESIIIHPPVDVERIHAVTDWSTQLTTEEEAIVEALPNEFVMGASRFIPYKALELVIRVAEAVDTTAVLAGSGPDHARLKALAESASVPVVFVPRPSDALLFTLYARAMAYVFPPVEDFGIMPVEAMAIGAPVICSDRGGVTETVIDGVTGIHIHDWTSSTLADEVSRAFSLDPEACKQRSWAFARSRFEAELNDWIQA</sequence>
<reference evidence="4 6" key="1">
    <citation type="submission" date="2015-04" db="EMBL/GenBank/DDBJ databases">
        <title>Draft genome sequence of Rathayibacter toxicus strain FH-142 (AKA 70134 or CS 32), a Western Australian isolate.</title>
        <authorList>
            <consortium name="Consortium for Microbial Forensics and Genomics (microFORGE)"/>
            <person name="Knight B.M."/>
            <person name="Roberts D.P."/>
            <person name="Lin D."/>
            <person name="Hari K."/>
            <person name="Fletcher J."/>
            <person name="Melcher U."/>
            <person name="Blagden T."/>
            <person name="Luster D.G."/>
            <person name="Sechler A.J."/>
            <person name="Schneider W.L."/>
            <person name="Winegar R.A."/>
        </authorList>
    </citation>
    <scope>NUCLEOTIDE SEQUENCE [LARGE SCALE GENOMIC DNA]</scope>
    <source>
        <strain evidence="4 6">FH142</strain>
    </source>
</reference>
<dbReference type="Pfam" id="PF00534">
    <property type="entry name" value="Glycos_transf_1"/>
    <property type="match status" value="1"/>
</dbReference>
<evidence type="ECO:0000256" key="1">
    <source>
        <dbReference type="ARBA" id="ARBA00021292"/>
    </source>
</evidence>
<dbReference type="KEGG" id="rtc:APU90_09145"/>
<dbReference type="EMBL" id="LBFI01000011">
    <property type="protein sequence ID" value="KKM46898.1"/>
    <property type="molecule type" value="Genomic_DNA"/>
</dbReference>
<dbReference type="InterPro" id="IPR001296">
    <property type="entry name" value="Glyco_trans_1"/>
</dbReference>
<dbReference type="Gene3D" id="3.40.50.2000">
    <property type="entry name" value="Glycogen Phosphorylase B"/>
    <property type="match status" value="2"/>
</dbReference>
<proteinExistence type="predicted"/>
<evidence type="ECO:0000259" key="3">
    <source>
        <dbReference type="Pfam" id="PF00534"/>
    </source>
</evidence>
<dbReference type="EMBL" id="PSWU01000012">
    <property type="protein sequence ID" value="PPI14457.1"/>
    <property type="molecule type" value="Genomic_DNA"/>
</dbReference>
<dbReference type="PANTHER" id="PTHR45947">
    <property type="entry name" value="SULFOQUINOVOSYL TRANSFERASE SQD2"/>
    <property type="match status" value="1"/>
</dbReference>
<accession>A0A0C5BAJ7</accession>
<dbReference type="OrthoDB" id="9801573at2"/>
<evidence type="ECO:0000313" key="7">
    <source>
        <dbReference type="Proteomes" id="UP000237966"/>
    </source>
</evidence>
<evidence type="ECO:0000313" key="6">
    <source>
        <dbReference type="Proteomes" id="UP000052979"/>
    </source>
</evidence>